<organism evidence="5 6">
    <name type="scientific">Paenibacillus abyssi</name>
    <dbReference type="NCBI Taxonomy" id="1340531"/>
    <lineage>
        <taxon>Bacteria</taxon>
        <taxon>Bacillati</taxon>
        <taxon>Bacillota</taxon>
        <taxon>Bacilli</taxon>
        <taxon>Bacillales</taxon>
        <taxon>Paenibacillaceae</taxon>
        <taxon>Paenibacillus</taxon>
    </lineage>
</organism>
<dbReference type="EMBL" id="BMGR01000005">
    <property type="protein sequence ID" value="GGG01499.1"/>
    <property type="molecule type" value="Genomic_DNA"/>
</dbReference>
<evidence type="ECO:0000259" key="3">
    <source>
        <dbReference type="PROSITE" id="PS50111"/>
    </source>
</evidence>
<dbReference type="PANTHER" id="PTHR32089">
    <property type="entry name" value="METHYL-ACCEPTING CHEMOTAXIS PROTEIN MCPB"/>
    <property type="match status" value="1"/>
</dbReference>
<feature type="domain" description="PAC" evidence="4">
    <location>
        <begin position="288"/>
        <end position="340"/>
    </location>
</feature>
<dbReference type="NCBIfam" id="TIGR00229">
    <property type="entry name" value="sensory_box"/>
    <property type="match status" value="1"/>
</dbReference>
<dbReference type="SMART" id="SM00086">
    <property type="entry name" value="PAC"/>
    <property type="match status" value="2"/>
</dbReference>
<dbReference type="InterPro" id="IPR035965">
    <property type="entry name" value="PAS-like_dom_sf"/>
</dbReference>
<evidence type="ECO:0000256" key="1">
    <source>
        <dbReference type="ARBA" id="ARBA00023224"/>
    </source>
</evidence>
<dbReference type="InterPro" id="IPR001610">
    <property type="entry name" value="PAC"/>
</dbReference>
<name>A0A917CZ85_9BACL</name>
<dbReference type="SUPFAM" id="SSF58104">
    <property type="entry name" value="Methyl-accepting chemotaxis protein (MCP) signaling domain"/>
    <property type="match status" value="1"/>
</dbReference>
<dbReference type="Proteomes" id="UP000644756">
    <property type="component" value="Unassembled WGS sequence"/>
</dbReference>
<accession>A0A917CZ85</accession>
<dbReference type="InterPro" id="IPR000014">
    <property type="entry name" value="PAS"/>
</dbReference>
<dbReference type="RefSeq" id="WP_188530757.1">
    <property type="nucleotide sequence ID" value="NZ_BMGR01000005.1"/>
</dbReference>
<dbReference type="InterPro" id="IPR004089">
    <property type="entry name" value="MCPsignal_dom"/>
</dbReference>
<dbReference type="CDD" id="cd00130">
    <property type="entry name" value="PAS"/>
    <property type="match status" value="2"/>
</dbReference>
<reference evidence="5" key="2">
    <citation type="submission" date="2020-09" db="EMBL/GenBank/DDBJ databases">
        <authorList>
            <person name="Sun Q."/>
            <person name="Zhou Y."/>
        </authorList>
    </citation>
    <scope>NUCLEOTIDE SEQUENCE</scope>
    <source>
        <strain evidence="5">CGMCC 1.12987</strain>
    </source>
</reference>
<dbReference type="GO" id="GO:0016020">
    <property type="term" value="C:membrane"/>
    <property type="evidence" value="ECO:0007669"/>
    <property type="project" value="InterPro"/>
</dbReference>
<dbReference type="AlphaFoldDB" id="A0A917CZ85"/>
<feature type="domain" description="PAC" evidence="4">
    <location>
        <begin position="149"/>
        <end position="201"/>
    </location>
</feature>
<dbReference type="InterPro" id="IPR013655">
    <property type="entry name" value="PAS_fold_3"/>
</dbReference>
<dbReference type="Gene3D" id="3.30.450.20">
    <property type="entry name" value="PAS domain"/>
    <property type="match status" value="2"/>
</dbReference>
<sequence length="502" mass="56615">MFSRKAHHPLAELLEQSRILSKHFKMNDRSGSLHLSTNSPEAKEIADNVNEALESMRNFIHESDIHFDLLTQAFQVGLWDMKIVAGDPLDPNNTIVWTEGLRSLLGYHNEAEFPNVLDSWSSKLHEEDAERVFQAFANHVFDYTGKTPFSEKYRLRVKSGDYRWFHGTGKTVRDSEGIPLMVAGALFDIHEEKLRSEQLEALVVRYDLINRALVEGPWDMTVIAGDVVNPGNEIWYSQQFRKQLGFEDENDFPNVLSSWAGRLHPEDSGRTLQAFADHMNDYTGQTPFDLDYRLAKKNGEYRWYHASGETIRDSKGVPLRVAGTIRDITHEKNKEQIVQTMNERMQQLSESIGEMVRGVNSVSYQAQELTAAQERSTEAAHKAKSSADETKNISDFIKEIANQTNLLGLNASIEAARAGESGRGFAVVAGEVRKLAIHSADATVNIEQSLDNMKELIEQILDHIGNMNALTQTQAALTEEVNASMDEINTMTRSLVDFTKTI</sequence>
<keyword evidence="6" id="KW-1185">Reference proteome</keyword>
<dbReference type="SUPFAM" id="SSF55785">
    <property type="entry name" value="PYP-like sensor domain (PAS domain)"/>
    <property type="match status" value="2"/>
</dbReference>
<evidence type="ECO:0000256" key="2">
    <source>
        <dbReference type="PROSITE-ProRule" id="PRU00284"/>
    </source>
</evidence>
<protein>
    <submittedName>
        <fullName evidence="5">Methyl-accepting chemotaxis protein</fullName>
    </submittedName>
</protein>
<dbReference type="Pfam" id="PF00015">
    <property type="entry name" value="MCPsignal"/>
    <property type="match status" value="1"/>
</dbReference>
<dbReference type="PROSITE" id="PS50111">
    <property type="entry name" value="CHEMOTAXIS_TRANSDUC_2"/>
    <property type="match status" value="1"/>
</dbReference>
<dbReference type="SMART" id="SM00283">
    <property type="entry name" value="MA"/>
    <property type="match status" value="1"/>
</dbReference>
<comment type="caution">
    <text evidence="5">The sequence shown here is derived from an EMBL/GenBank/DDBJ whole genome shotgun (WGS) entry which is preliminary data.</text>
</comment>
<dbReference type="PANTHER" id="PTHR32089:SF112">
    <property type="entry name" value="LYSOZYME-LIKE PROTEIN-RELATED"/>
    <property type="match status" value="1"/>
</dbReference>
<evidence type="ECO:0000259" key="4">
    <source>
        <dbReference type="PROSITE" id="PS50113"/>
    </source>
</evidence>
<gene>
    <name evidence="5" type="ORF">GCM10010916_18310</name>
</gene>
<evidence type="ECO:0000313" key="6">
    <source>
        <dbReference type="Proteomes" id="UP000644756"/>
    </source>
</evidence>
<reference evidence="5" key="1">
    <citation type="journal article" date="2014" name="Int. J. Syst. Evol. Microbiol.">
        <title>Complete genome sequence of Corynebacterium casei LMG S-19264T (=DSM 44701T), isolated from a smear-ripened cheese.</title>
        <authorList>
            <consortium name="US DOE Joint Genome Institute (JGI-PGF)"/>
            <person name="Walter F."/>
            <person name="Albersmeier A."/>
            <person name="Kalinowski J."/>
            <person name="Ruckert C."/>
        </authorList>
    </citation>
    <scope>NUCLEOTIDE SEQUENCE</scope>
    <source>
        <strain evidence="5">CGMCC 1.12987</strain>
    </source>
</reference>
<dbReference type="InterPro" id="IPR000700">
    <property type="entry name" value="PAS-assoc_C"/>
</dbReference>
<dbReference type="GO" id="GO:0007165">
    <property type="term" value="P:signal transduction"/>
    <property type="evidence" value="ECO:0007669"/>
    <property type="project" value="UniProtKB-KW"/>
</dbReference>
<keyword evidence="1 2" id="KW-0807">Transducer</keyword>
<feature type="domain" description="Methyl-accepting transducer" evidence="3">
    <location>
        <begin position="338"/>
        <end position="502"/>
    </location>
</feature>
<dbReference type="PROSITE" id="PS50113">
    <property type="entry name" value="PAC"/>
    <property type="match status" value="2"/>
</dbReference>
<evidence type="ECO:0000313" key="5">
    <source>
        <dbReference type="EMBL" id="GGG01499.1"/>
    </source>
</evidence>
<dbReference type="Gene3D" id="1.10.287.950">
    <property type="entry name" value="Methyl-accepting chemotaxis protein"/>
    <property type="match status" value="1"/>
</dbReference>
<dbReference type="Pfam" id="PF08447">
    <property type="entry name" value="PAS_3"/>
    <property type="match status" value="2"/>
</dbReference>
<proteinExistence type="predicted"/>